<proteinExistence type="inferred from homology"/>
<evidence type="ECO:0000313" key="10">
    <source>
        <dbReference type="Proteomes" id="UP000279799"/>
    </source>
</evidence>
<dbReference type="InterPro" id="IPR026816">
    <property type="entry name" value="Flavodoxin_dom"/>
</dbReference>
<dbReference type="RefSeq" id="WP_126598283.1">
    <property type="nucleotide sequence ID" value="NZ_LR134510.1"/>
</dbReference>
<dbReference type="Proteomes" id="UP000279799">
    <property type="component" value="Chromosome"/>
</dbReference>
<keyword evidence="10" id="KW-1185">Reference proteome</keyword>
<reference evidence="9 10" key="1">
    <citation type="submission" date="2018-12" db="EMBL/GenBank/DDBJ databases">
        <authorList>
            <consortium name="Pathogen Informatics"/>
        </authorList>
    </citation>
    <scope>NUCLEOTIDE SEQUENCE [LARGE SCALE GENOMIC DNA]</scope>
    <source>
        <strain evidence="9 10">NCTC12871</strain>
    </source>
</reference>
<dbReference type="GO" id="GO:0070819">
    <property type="term" value="F:menaquinone-dependent protoporphyrinogen oxidase activity"/>
    <property type="evidence" value="ECO:0007669"/>
    <property type="project" value="UniProtKB-UniRule"/>
</dbReference>
<comment type="catalytic activity">
    <reaction evidence="7">
        <text>protoporphyrinogen IX + 3 a ubiquinone = protoporphyrin IX + 3 a ubiquinol</text>
        <dbReference type="Rhea" id="RHEA:63936"/>
        <dbReference type="Rhea" id="RHEA-COMP:9565"/>
        <dbReference type="Rhea" id="RHEA-COMP:9566"/>
        <dbReference type="ChEBI" id="CHEBI:16389"/>
        <dbReference type="ChEBI" id="CHEBI:17976"/>
        <dbReference type="ChEBI" id="CHEBI:57306"/>
        <dbReference type="ChEBI" id="CHEBI:57307"/>
    </reaction>
</comment>
<keyword evidence="1 7" id="KW-0285">Flavoprotein</keyword>
<comment type="cofactor">
    <cofactor evidence="7">
        <name>FMN</name>
        <dbReference type="ChEBI" id="CHEBI:58210"/>
    </cofactor>
    <text evidence="7">Binds 1 FMN non-covalently per subunit.</text>
</comment>
<comment type="pathway">
    <text evidence="7">Porphyrin-containing compound metabolism; protoporphyrin-IX biosynthesis; protoporphyrin-IX from protoporphyrinogen-IX: step 1/1.</text>
</comment>
<dbReference type="InterPro" id="IPR052200">
    <property type="entry name" value="Protoporphyrinogen_IX_DH"/>
</dbReference>
<evidence type="ECO:0000313" key="9">
    <source>
        <dbReference type="EMBL" id="VEJ08853.1"/>
    </source>
</evidence>
<dbReference type="AlphaFoldDB" id="A0A448TSQ1"/>
<sequence length="176" mass="20490">MKILILYSTQDGQTQKIAYYLAEHLAPCQVENMNEFRGSLADFDVVIIGAPIRYGHFHPSLFRFIKGHRAILSYKETAFFGVNLTARKADKRTPETNPYMRKYLAGIAPIWQPKLKAVFAGALRYPRYKLIDRYMIKLIMKLTGGETDTSKEVEYTDWQQVDQFIVEIKEKFLQKN</sequence>
<keyword evidence="4 7" id="KW-0560">Oxidoreductase</keyword>
<evidence type="ECO:0000256" key="2">
    <source>
        <dbReference type="ARBA" id="ARBA00022643"/>
    </source>
</evidence>
<dbReference type="InterPro" id="IPR044264">
    <property type="entry name" value="HemG"/>
</dbReference>
<evidence type="ECO:0000256" key="5">
    <source>
        <dbReference type="ARBA" id="ARBA00023136"/>
    </source>
</evidence>
<evidence type="ECO:0000256" key="3">
    <source>
        <dbReference type="ARBA" id="ARBA00022741"/>
    </source>
</evidence>
<evidence type="ECO:0000256" key="7">
    <source>
        <dbReference type="HAMAP-Rule" id="MF_00853"/>
    </source>
</evidence>
<dbReference type="GO" id="GO:0004729">
    <property type="term" value="F:oxygen-dependent protoporphyrinogen oxidase activity"/>
    <property type="evidence" value="ECO:0007669"/>
    <property type="project" value="InterPro"/>
</dbReference>
<dbReference type="GO" id="GO:0005886">
    <property type="term" value="C:plasma membrane"/>
    <property type="evidence" value="ECO:0007669"/>
    <property type="project" value="UniProtKB-SubCell"/>
</dbReference>
<dbReference type="HAMAP" id="MF_00853">
    <property type="entry name" value="HemG"/>
    <property type="match status" value="1"/>
</dbReference>
<dbReference type="UniPathway" id="UPA00251">
    <property type="reaction ID" value="UER00324"/>
</dbReference>
<keyword evidence="5" id="KW-0472">Membrane</keyword>
<dbReference type="NCBIfam" id="NF008316">
    <property type="entry name" value="PRK11104.1"/>
    <property type="match status" value="1"/>
</dbReference>
<dbReference type="Pfam" id="PF12724">
    <property type="entry name" value="Flavodoxin_5"/>
    <property type="match status" value="1"/>
</dbReference>
<comment type="catalytic activity">
    <reaction evidence="7">
        <text>protoporphyrinogen IX + 3 a quinone = protoporphyrin IX + 3 a quinol</text>
        <dbReference type="Rhea" id="RHEA:65032"/>
        <dbReference type="ChEBI" id="CHEBI:24646"/>
        <dbReference type="ChEBI" id="CHEBI:57306"/>
        <dbReference type="ChEBI" id="CHEBI:57307"/>
        <dbReference type="ChEBI" id="CHEBI:132124"/>
        <dbReference type="EC" id="1.3.5.3"/>
    </reaction>
</comment>
<dbReference type="GO" id="GO:0006782">
    <property type="term" value="P:protoporphyrinogen IX biosynthetic process"/>
    <property type="evidence" value="ECO:0007669"/>
    <property type="project" value="UniProtKB-UniRule"/>
</dbReference>
<name>A0A448TSQ1_9PAST</name>
<dbReference type="PROSITE" id="PS50902">
    <property type="entry name" value="FLAVODOXIN_LIKE"/>
    <property type="match status" value="1"/>
</dbReference>
<keyword evidence="3 7" id="KW-0547">Nucleotide-binding</keyword>
<dbReference type="GO" id="GO:0009055">
    <property type="term" value="F:electron transfer activity"/>
    <property type="evidence" value="ECO:0007669"/>
    <property type="project" value="InterPro"/>
</dbReference>
<dbReference type="InterPro" id="IPR001226">
    <property type="entry name" value="Flavodoxin_CS"/>
</dbReference>
<dbReference type="EMBL" id="LR134510">
    <property type="protein sequence ID" value="VEJ08853.1"/>
    <property type="molecule type" value="Genomic_DNA"/>
</dbReference>
<evidence type="ECO:0000259" key="8">
    <source>
        <dbReference type="PROSITE" id="PS50902"/>
    </source>
</evidence>
<feature type="domain" description="Flavodoxin-like" evidence="8">
    <location>
        <begin position="3"/>
        <end position="163"/>
    </location>
</feature>
<organism evidence="9 10">
    <name type="scientific">Actinobacillus delphinicola</name>
    <dbReference type="NCBI Taxonomy" id="51161"/>
    <lineage>
        <taxon>Bacteria</taxon>
        <taxon>Pseudomonadati</taxon>
        <taxon>Pseudomonadota</taxon>
        <taxon>Gammaproteobacteria</taxon>
        <taxon>Pasteurellales</taxon>
        <taxon>Pasteurellaceae</taxon>
        <taxon>Actinobacillus</taxon>
    </lineage>
</organism>
<gene>
    <name evidence="7 9" type="primary">hemG</name>
    <name evidence="9" type="ORF">NCTC12871_00271</name>
</gene>
<comment type="catalytic activity">
    <reaction evidence="7">
        <text>protoporphyrinogen IX + 3 a menaquinone = protoporphyrin IX + 3 a menaquinol</text>
        <dbReference type="Rhea" id="RHEA:27409"/>
        <dbReference type="Rhea" id="RHEA-COMP:9537"/>
        <dbReference type="Rhea" id="RHEA-COMP:9539"/>
        <dbReference type="ChEBI" id="CHEBI:16374"/>
        <dbReference type="ChEBI" id="CHEBI:18151"/>
        <dbReference type="ChEBI" id="CHEBI:57306"/>
        <dbReference type="ChEBI" id="CHEBI:57307"/>
        <dbReference type="EC" id="1.3.5.3"/>
    </reaction>
</comment>
<dbReference type="Gene3D" id="3.40.50.360">
    <property type="match status" value="1"/>
</dbReference>
<evidence type="ECO:0000256" key="4">
    <source>
        <dbReference type="ARBA" id="ARBA00023002"/>
    </source>
</evidence>
<dbReference type="KEGG" id="adp:NCTC12871_00271"/>
<dbReference type="EC" id="1.3.5.3" evidence="7"/>
<dbReference type="SUPFAM" id="SSF52218">
    <property type="entry name" value="Flavoproteins"/>
    <property type="match status" value="1"/>
</dbReference>
<accession>A0A448TSQ1</accession>
<keyword evidence="6 7" id="KW-0627">Porphyrin biosynthesis</keyword>
<dbReference type="PROSITE" id="PS00201">
    <property type="entry name" value="FLAVODOXIN"/>
    <property type="match status" value="1"/>
</dbReference>
<keyword evidence="7" id="KW-1003">Cell membrane</keyword>
<comment type="function">
    <text evidence="7">Catalyzes the 6-electron oxidation of protoporphyrinogen IX to form protoporphyrin IX; under anaerobic conditions uses menaquinone as an electron acceptor, under aerobic conditions uses ubiquinone as an electron acceptor.</text>
</comment>
<dbReference type="InterPro" id="IPR029039">
    <property type="entry name" value="Flavoprotein-like_sf"/>
</dbReference>
<keyword evidence="2 7" id="KW-0288">FMN</keyword>
<dbReference type="PANTHER" id="PTHR38030">
    <property type="entry name" value="PROTOPORPHYRINOGEN IX DEHYDROGENASE [MENAQUINONE]"/>
    <property type="match status" value="1"/>
</dbReference>
<evidence type="ECO:0000256" key="1">
    <source>
        <dbReference type="ARBA" id="ARBA00022630"/>
    </source>
</evidence>
<dbReference type="GO" id="GO:0010181">
    <property type="term" value="F:FMN binding"/>
    <property type="evidence" value="ECO:0007669"/>
    <property type="project" value="UniProtKB-UniRule"/>
</dbReference>
<dbReference type="PANTHER" id="PTHR38030:SF2">
    <property type="entry name" value="PROTOPORPHYRINOGEN IX DEHYDROGENASE [QUINONE]"/>
    <property type="match status" value="1"/>
</dbReference>
<dbReference type="OrthoDB" id="9795729at2"/>
<evidence type="ECO:0000256" key="6">
    <source>
        <dbReference type="ARBA" id="ARBA00023244"/>
    </source>
</evidence>
<comment type="similarity">
    <text evidence="7">Belongs to the HemG family.</text>
</comment>
<protein>
    <recommendedName>
        <fullName evidence="7">Protoporphyrinogen IX dehydrogenase [quinone]</fullName>
        <ecNumber evidence="7">1.3.5.3</ecNumber>
    </recommendedName>
    <alternativeName>
        <fullName evidence="7">Protoporphyrinogen IX dehydrogenase [menaquinone]</fullName>
    </alternativeName>
    <alternativeName>
        <fullName evidence="7">Protoporphyrinogen IX dehydrogenase [ubiquinone]</fullName>
    </alternativeName>
    <alternativeName>
        <fullName evidence="7">Protoporphyrinogen oxidase</fullName>
        <shortName evidence="7">PPO</shortName>
    </alternativeName>
</protein>
<comment type="subcellular location">
    <subcellularLocation>
        <location evidence="7">Cell membrane</location>
        <topology evidence="7">Peripheral membrane protein</topology>
    </subcellularLocation>
</comment>
<dbReference type="InterPro" id="IPR008254">
    <property type="entry name" value="Flavodoxin/NO_synth"/>
</dbReference>